<accession>A0A6A5YIB0</accession>
<reference evidence="2" key="1">
    <citation type="journal article" date="2020" name="Stud. Mycol.">
        <title>101 Dothideomycetes genomes: a test case for predicting lifestyles and emergence of pathogens.</title>
        <authorList>
            <person name="Haridas S."/>
            <person name="Albert R."/>
            <person name="Binder M."/>
            <person name="Bloem J."/>
            <person name="Labutti K."/>
            <person name="Salamov A."/>
            <person name="Andreopoulos B."/>
            <person name="Baker S."/>
            <person name="Barry K."/>
            <person name="Bills G."/>
            <person name="Bluhm B."/>
            <person name="Cannon C."/>
            <person name="Castanera R."/>
            <person name="Culley D."/>
            <person name="Daum C."/>
            <person name="Ezra D."/>
            <person name="Gonzalez J."/>
            <person name="Henrissat B."/>
            <person name="Kuo A."/>
            <person name="Liang C."/>
            <person name="Lipzen A."/>
            <person name="Lutzoni F."/>
            <person name="Magnuson J."/>
            <person name="Mondo S."/>
            <person name="Nolan M."/>
            <person name="Ohm R."/>
            <person name="Pangilinan J."/>
            <person name="Park H.-J."/>
            <person name="Ramirez L."/>
            <person name="Alfaro M."/>
            <person name="Sun H."/>
            <person name="Tritt A."/>
            <person name="Yoshinaga Y."/>
            <person name="Zwiers L.-H."/>
            <person name="Turgeon B."/>
            <person name="Goodwin S."/>
            <person name="Spatafora J."/>
            <person name="Crous P."/>
            <person name="Grigoriev I."/>
        </authorList>
    </citation>
    <scope>NUCLEOTIDE SEQUENCE</scope>
    <source>
        <strain evidence="2">CBS 627.86</strain>
    </source>
</reference>
<dbReference type="EMBL" id="ML977360">
    <property type="protein sequence ID" value="KAF2106713.1"/>
    <property type="molecule type" value="Genomic_DNA"/>
</dbReference>
<gene>
    <name evidence="2" type="ORF">BDV96DRAFT_590736</name>
</gene>
<dbReference type="AlphaFoldDB" id="A0A6A5YIB0"/>
<feature type="region of interest" description="Disordered" evidence="1">
    <location>
        <begin position="90"/>
        <end position="127"/>
    </location>
</feature>
<evidence type="ECO:0000313" key="3">
    <source>
        <dbReference type="Proteomes" id="UP000799770"/>
    </source>
</evidence>
<feature type="compositionally biased region" description="Polar residues" evidence="1">
    <location>
        <begin position="1"/>
        <end position="12"/>
    </location>
</feature>
<evidence type="ECO:0000313" key="2">
    <source>
        <dbReference type="EMBL" id="KAF2106713.1"/>
    </source>
</evidence>
<dbReference type="Proteomes" id="UP000799770">
    <property type="component" value="Unassembled WGS sequence"/>
</dbReference>
<protein>
    <submittedName>
        <fullName evidence="2">Uncharacterized protein</fullName>
    </submittedName>
</protein>
<keyword evidence="3" id="KW-1185">Reference proteome</keyword>
<name>A0A6A5YIB0_9PLEO</name>
<proteinExistence type="predicted"/>
<sequence>MAQVGIQPSNHVATPGTHTHRRSYSRQRLLLLVHIPPDPPLFPHNLHRRQRYLGNRSSQERLPRLDGGTSFDHRLTWDRVVVGHNHALRQRSKETTRGHSFSGVGGLAAATSTGSHDAGRGGSGHRTTGVIGVGLEI</sequence>
<organism evidence="2 3">
    <name type="scientific">Lophiotrema nucula</name>
    <dbReference type="NCBI Taxonomy" id="690887"/>
    <lineage>
        <taxon>Eukaryota</taxon>
        <taxon>Fungi</taxon>
        <taxon>Dikarya</taxon>
        <taxon>Ascomycota</taxon>
        <taxon>Pezizomycotina</taxon>
        <taxon>Dothideomycetes</taxon>
        <taxon>Pleosporomycetidae</taxon>
        <taxon>Pleosporales</taxon>
        <taxon>Lophiotremataceae</taxon>
        <taxon>Lophiotrema</taxon>
    </lineage>
</organism>
<feature type="region of interest" description="Disordered" evidence="1">
    <location>
        <begin position="1"/>
        <end position="23"/>
    </location>
</feature>
<evidence type="ECO:0000256" key="1">
    <source>
        <dbReference type="SAM" id="MobiDB-lite"/>
    </source>
</evidence>